<dbReference type="InterPro" id="IPR000209">
    <property type="entry name" value="Peptidase_S8/S53_dom"/>
</dbReference>
<keyword evidence="3 5" id="KW-0378">Hydrolase</keyword>
<dbReference type="KEGG" id="aez:C3E78_03515"/>
<proteinExistence type="inferred from homology"/>
<dbReference type="Pfam" id="PF00082">
    <property type="entry name" value="Peptidase_S8"/>
    <property type="match status" value="1"/>
</dbReference>
<dbReference type="InterPro" id="IPR023828">
    <property type="entry name" value="Peptidase_S8_Ser-AS"/>
</dbReference>
<evidence type="ECO:0000256" key="4">
    <source>
        <dbReference type="ARBA" id="ARBA00022825"/>
    </source>
</evidence>
<accession>A0A2S0WRU1</accession>
<dbReference type="GO" id="GO:0006508">
    <property type="term" value="P:proteolysis"/>
    <property type="evidence" value="ECO:0007669"/>
    <property type="project" value="UniProtKB-KW"/>
</dbReference>
<feature type="region of interest" description="Disordered" evidence="7">
    <location>
        <begin position="1"/>
        <end position="30"/>
    </location>
</feature>
<dbReference type="PROSITE" id="PS51892">
    <property type="entry name" value="SUBTILASE"/>
    <property type="match status" value="1"/>
</dbReference>
<evidence type="ECO:0000256" key="5">
    <source>
        <dbReference type="PROSITE-ProRule" id="PRU01240"/>
    </source>
</evidence>
<keyword evidence="2 5" id="KW-0645">Protease</keyword>
<evidence type="ECO:0000313" key="9">
    <source>
        <dbReference type="Proteomes" id="UP000244384"/>
    </source>
</evidence>
<dbReference type="Gene3D" id="3.40.50.200">
    <property type="entry name" value="Peptidase S8/S53 domain"/>
    <property type="match status" value="1"/>
</dbReference>
<dbReference type="InterPro" id="IPR023827">
    <property type="entry name" value="Peptidase_S8_Asp-AS"/>
</dbReference>
<evidence type="ECO:0000256" key="6">
    <source>
        <dbReference type="RuleBase" id="RU003355"/>
    </source>
</evidence>
<comment type="similarity">
    <text evidence="1 5 6">Belongs to the peptidase S8 family.</text>
</comment>
<evidence type="ECO:0000256" key="2">
    <source>
        <dbReference type="ARBA" id="ARBA00022670"/>
    </source>
</evidence>
<feature type="active site" description="Charge relay system" evidence="5">
    <location>
        <position position="255"/>
    </location>
</feature>
<organism evidence="8 9">
    <name type="scientific">Aeromicrobium chenweiae</name>
    <dbReference type="NCBI Taxonomy" id="2079793"/>
    <lineage>
        <taxon>Bacteria</taxon>
        <taxon>Bacillati</taxon>
        <taxon>Actinomycetota</taxon>
        <taxon>Actinomycetes</taxon>
        <taxon>Propionibacteriales</taxon>
        <taxon>Nocardioidaceae</taxon>
        <taxon>Aeromicrobium</taxon>
    </lineage>
</organism>
<dbReference type="PROSITE" id="PS00136">
    <property type="entry name" value="SUBTILASE_ASP"/>
    <property type="match status" value="1"/>
</dbReference>
<protein>
    <submittedName>
        <fullName evidence="8">Peptidase S8</fullName>
    </submittedName>
</protein>
<keyword evidence="9" id="KW-1185">Reference proteome</keyword>
<dbReference type="PANTHER" id="PTHR43806">
    <property type="entry name" value="PEPTIDASE S8"/>
    <property type="match status" value="1"/>
</dbReference>
<dbReference type="InterPro" id="IPR050131">
    <property type="entry name" value="Peptidase_S8_subtilisin-like"/>
</dbReference>
<dbReference type="SUPFAM" id="SSF52743">
    <property type="entry name" value="Subtilisin-like"/>
    <property type="match status" value="1"/>
</dbReference>
<dbReference type="InterPro" id="IPR015500">
    <property type="entry name" value="Peptidase_S8_subtilisin-rel"/>
</dbReference>
<name>A0A2S0WRU1_9ACTN</name>
<accession>A0A5F2EMW2</accession>
<dbReference type="PANTHER" id="PTHR43806:SF11">
    <property type="entry name" value="CEREVISIN-RELATED"/>
    <property type="match status" value="1"/>
</dbReference>
<evidence type="ECO:0000256" key="3">
    <source>
        <dbReference type="ARBA" id="ARBA00022801"/>
    </source>
</evidence>
<feature type="compositionally biased region" description="Polar residues" evidence="7">
    <location>
        <begin position="1"/>
        <end position="10"/>
    </location>
</feature>
<dbReference type="GO" id="GO:0004252">
    <property type="term" value="F:serine-type endopeptidase activity"/>
    <property type="evidence" value="ECO:0007669"/>
    <property type="project" value="UniProtKB-UniRule"/>
</dbReference>
<dbReference type="EMBL" id="CP026952">
    <property type="protein sequence ID" value="AWB94020.1"/>
    <property type="molecule type" value="Genomic_DNA"/>
</dbReference>
<sequence>MALGVQSSQPAGAAGGAGTHQQPMASTPQRVTLLTGDVVTVTDAGGGRRAATVVPAPGREEVTFQTLEVDGDLQVYPSDAVPYLSSGVLDKELFDVTTLLEDGYADRDELPLIVSWNPGIRSANRSVEGTELTRTLPSLDGAALDADTEALDTVWKALTPGSSAVARTPGAGATGRLSGGIAHVWLDGRAEAVLDRSVAQIGAPDAWKAGYRGKGVEVAVLDTGVDASHPDLVGQVKAAKDFTDSESGTADRFGHGTHVAATIASTGAGADGKYRGVAPETTLLVGKVLGDDGSGYDSGIIAGMQWAADEGAAVVNMSLGGGPSDGTDPLSLALDQISSESGTLFVVAAGNDGGDEDVSTPSTAPSALSVAAVDRDESLAEFSSRGPRSVDGGLKPEISAPGVAIVAARAQGTSMGEPVDALYTASSGTSMATPHVAGAAALLAQQHPAWTGQQLKDALVSTARPNAALGVYEQGAGRVDLTRAVDQQVTATGVADFGLRDDTATPLTRTVTYRNEGSDDITLDLDLSVRNLDDSRAGEGFSAPSRVTVPAGGTAEVDITLDSTKLVRGRWSGSLVATAPSGVSTQTAVGAVRRGTLHTLTVKAIGYDGKDTSVPVVTVLGDQAGSDVLGYLDPGEAGQVQVEEGTYIVQAVIDGGDQQDERKGTVIVPDLHVTSDRTVVLDARKTRPIEIRTPEVSEQQAVISWYTHRVFATGRDIQHGVMSFAESTPWVTPTDRVDAGTFEFSSRWQLVRPSALITVAGSDERPRANLLPESPVTAGARRLELVAPASGMAGVRGKVAVVPAPDRDAEQDQVRAAADAGAKAIILIRPADSGIRTVFRPERDRGPIPAMVTTVKGGAQLLAHARRPGKRQIVLETSRQSPYLYDVMQVSKDAVPDRIVHTVTAKNSHRVTTDYVDNGGSSPWADEQRFGWRPWMTFAWNDASRTVATPSRRVEWVSAGDSIWNHRVSHFYDSWTTVVNGGMTDRPRTYRSGTSTERWYGPVVRPAAVPAVPSTRSGDVMRIQVPEFMDADGHYTVGEATSSRARLFRDDKLLAEGAGTQQTFDVSREPSSYRLALDVTRDDPEWKRGTRTSTEWSFHSARPTGAAAEPLPLLQVDYSVPTDSHGRASWLLHTLKLGVTDQAGAVAKGAKLVVQVSSDDGRTWQKLLVLPTRNGFTAVVPIGTKPVSLRVTATQGTSKVVQEIIRAYDRH</sequence>
<dbReference type="Proteomes" id="UP000244384">
    <property type="component" value="Chromosome"/>
</dbReference>
<dbReference type="InterPro" id="IPR036852">
    <property type="entry name" value="Peptidase_S8/S53_dom_sf"/>
</dbReference>
<feature type="active site" description="Charge relay system" evidence="5">
    <location>
        <position position="222"/>
    </location>
</feature>
<dbReference type="PROSITE" id="PS00138">
    <property type="entry name" value="SUBTILASE_SER"/>
    <property type="match status" value="1"/>
</dbReference>
<evidence type="ECO:0000313" key="8">
    <source>
        <dbReference type="EMBL" id="AWB94020.1"/>
    </source>
</evidence>
<evidence type="ECO:0000256" key="1">
    <source>
        <dbReference type="ARBA" id="ARBA00011073"/>
    </source>
</evidence>
<gene>
    <name evidence="8" type="ORF">C3E78_03515</name>
</gene>
<dbReference type="PRINTS" id="PR00723">
    <property type="entry name" value="SUBTILISIN"/>
</dbReference>
<dbReference type="AlphaFoldDB" id="A0A2S0WRU1"/>
<keyword evidence="4 5" id="KW-0720">Serine protease</keyword>
<evidence type="ECO:0000256" key="7">
    <source>
        <dbReference type="SAM" id="MobiDB-lite"/>
    </source>
</evidence>
<reference evidence="9" key="1">
    <citation type="submission" date="2018-01" db="EMBL/GenBank/DDBJ databases">
        <authorList>
            <person name="Li J."/>
        </authorList>
    </citation>
    <scope>NUCLEOTIDE SEQUENCE [LARGE SCALE GENOMIC DNA]</scope>
    <source>
        <strain evidence="9">592</strain>
    </source>
</reference>
<feature type="active site" description="Charge relay system" evidence="5">
    <location>
        <position position="430"/>
    </location>
</feature>
<dbReference type="OrthoDB" id="9813435at2"/>
<feature type="compositionally biased region" description="Polar residues" evidence="7">
    <location>
        <begin position="19"/>
        <end position="30"/>
    </location>
</feature>